<evidence type="ECO:0000313" key="3">
    <source>
        <dbReference type="Proteomes" id="UP000007374"/>
    </source>
</evidence>
<keyword evidence="3" id="KW-1185">Reference proteome</keyword>
<keyword evidence="1" id="KW-0812">Transmembrane</keyword>
<evidence type="ECO:0000313" key="2">
    <source>
        <dbReference type="EMBL" id="EKF42120.1"/>
    </source>
</evidence>
<proteinExistence type="predicted"/>
<feature type="transmembrane region" description="Helical" evidence="1">
    <location>
        <begin position="296"/>
        <end position="315"/>
    </location>
</feature>
<dbReference type="SUPFAM" id="SSF103501">
    <property type="entry name" value="Respiratory nitrate reductase 1 gamma chain"/>
    <property type="match status" value="1"/>
</dbReference>
<dbReference type="Proteomes" id="UP000007374">
    <property type="component" value="Unassembled WGS sequence"/>
</dbReference>
<keyword evidence="1" id="KW-1133">Transmembrane helix</keyword>
<gene>
    <name evidence="2" type="ORF">NA8A_11245</name>
</gene>
<reference evidence="2 3" key="1">
    <citation type="journal article" date="2012" name="J. Bacteriol.">
        <title>Genome Sequence of Nitratireductor indicus Type Strain C115.</title>
        <authorList>
            <person name="Lai Q."/>
            <person name="Li G."/>
            <person name="Yu Z."/>
            <person name="Shao Z."/>
        </authorList>
    </citation>
    <scope>NUCLEOTIDE SEQUENCE [LARGE SCALE GENOMIC DNA]</scope>
    <source>
        <strain evidence="2 3">C115</strain>
    </source>
</reference>
<dbReference type="EMBL" id="AMSI01000007">
    <property type="protein sequence ID" value="EKF42120.1"/>
    <property type="molecule type" value="Genomic_DNA"/>
</dbReference>
<dbReference type="SUPFAM" id="SSF54862">
    <property type="entry name" value="4Fe-4S ferredoxins"/>
    <property type="match status" value="1"/>
</dbReference>
<dbReference type="eggNOG" id="COG1149">
    <property type="taxonomic scope" value="Bacteria"/>
</dbReference>
<keyword evidence="1" id="KW-0472">Membrane</keyword>
<organism evidence="2 3">
    <name type="scientific">Nitratireductor indicus C115</name>
    <dbReference type="NCBI Taxonomy" id="1231190"/>
    <lineage>
        <taxon>Bacteria</taxon>
        <taxon>Pseudomonadati</taxon>
        <taxon>Pseudomonadota</taxon>
        <taxon>Alphaproteobacteria</taxon>
        <taxon>Hyphomicrobiales</taxon>
        <taxon>Phyllobacteriaceae</taxon>
        <taxon>Nitratireductor</taxon>
    </lineage>
</organism>
<dbReference type="AlphaFoldDB" id="K2NS41"/>
<feature type="transmembrane region" description="Helical" evidence="1">
    <location>
        <begin position="223"/>
        <end position="245"/>
    </location>
</feature>
<dbReference type="InterPro" id="IPR012830">
    <property type="entry name" value="Citrate_utilization_prot_B"/>
</dbReference>
<protein>
    <submittedName>
        <fullName evidence="2">Tricarballylate utilization protein B</fullName>
    </submittedName>
</protein>
<feature type="transmembrane region" description="Helical" evidence="1">
    <location>
        <begin position="257"/>
        <end position="276"/>
    </location>
</feature>
<dbReference type="NCBIfam" id="TIGR02484">
    <property type="entry name" value="CitB"/>
    <property type="match status" value="1"/>
</dbReference>
<dbReference type="RefSeq" id="WP_009450407.1">
    <property type="nucleotide sequence ID" value="NZ_AMSI01000007.1"/>
</dbReference>
<sequence length="364" mass="40112">MSLDQLDAKPLGPAMAEAHRQLEICNACRYCEGFCSVFPAMMRQKTFAEGDLNHMANLCHNCRGCYYSCQYTPPHEFELNLPAILAEVRQESWESYIRPHALSKAFHEHGFAMALAAAIFIGILFWVASTAGADPSAGFYAHLAHNLMVAIFAPAFLAPLAIIALGLRDYWRDTGGRWPSIADLKSAFGSVAKMKNLSGGHGEGCNFEREDRYTNARRYAHQAVLWGFLLCFLSTSSATLMHYFMNWPAPYGLLTPPKLFGLSGGVLLTLGAIEMIRLKLKADPELSAKRVWRGEFAFTALLGLTALSGLLLYIATGTAAVRPLLAFHLGCVLTLFLMMPYTKMVHGFFRLSALIIEAQKSGGK</sequence>
<dbReference type="InterPro" id="IPR036197">
    <property type="entry name" value="NarG-like_sf"/>
</dbReference>
<name>K2NS41_9HYPH</name>
<evidence type="ECO:0000256" key="1">
    <source>
        <dbReference type="SAM" id="Phobius"/>
    </source>
</evidence>
<feature type="transmembrane region" description="Helical" evidence="1">
    <location>
        <begin position="321"/>
        <end position="341"/>
    </location>
</feature>
<accession>K2NS41</accession>
<feature type="transmembrane region" description="Helical" evidence="1">
    <location>
        <begin position="147"/>
        <end position="167"/>
    </location>
</feature>
<dbReference type="PATRIC" id="fig|1231190.3.peg.2343"/>
<dbReference type="STRING" id="721133.SAMN05216176_107252"/>
<comment type="caution">
    <text evidence="2">The sequence shown here is derived from an EMBL/GenBank/DDBJ whole genome shotgun (WGS) entry which is preliminary data.</text>
</comment>
<feature type="transmembrane region" description="Helical" evidence="1">
    <location>
        <begin position="110"/>
        <end position="127"/>
    </location>
</feature>